<name>A0AAP5I5B7_9CYAN</name>
<dbReference type="Pfam" id="PF12098">
    <property type="entry name" value="DUF3574"/>
    <property type="match status" value="1"/>
</dbReference>
<evidence type="ECO:0000313" key="1">
    <source>
        <dbReference type="EMBL" id="MDR9894970.1"/>
    </source>
</evidence>
<reference evidence="2" key="1">
    <citation type="journal article" date="2021" name="Science">
        <title>Hunting the eagle killer: A cyanobacterial neurotoxin causes vacuolar myelinopathy.</title>
        <authorList>
            <person name="Breinlinger S."/>
            <person name="Phillips T.J."/>
            <person name="Haram B.N."/>
            <person name="Mares J."/>
            <person name="Martinez Yerena J.A."/>
            <person name="Hrouzek P."/>
            <person name="Sobotka R."/>
            <person name="Henderson W.M."/>
            <person name="Schmieder P."/>
            <person name="Williams S.M."/>
            <person name="Lauderdale J.D."/>
            <person name="Wilde H.D."/>
            <person name="Gerrin W."/>
            <person name="Kust A."/>
            <person name="Washington J.W."/>
            <person name="Wagner C."/>
            <person name="Geier B."/>
            <person name="Liebeke M."/>
            <person name="Enke H."/>
            <person name="Niedermeyer T.H.J."/>
            <person name="Wilde S.B."/>
        </authorList>
    </citation>
    <scope>NUCLEOTIDE SEQUENCE [LARGE SCALE GENOMIC DNA]</scope>
    <source>
        <strain evidence="2">Thurmond2011</strain>
    </source>
</reference>
<dbReference type="InterPro" id="IPR021957">
    <property type="entry name" value="DUF3574"/>
</dbReference>
<dbReference type="RefSeq" id="WP_208338987.1">
    <property type="nucleotide sequence ID" value="NZ_CAWQFN010000472.1"/>
</dbReference>
<dbReference type="Proteomes" id="UP000667802">
    <property type="component" value="Unassembled WGS sequence"/>
</dbReference>
<organism evidence="1 2">
    <name type="scientific">Aetokthonos hydrillicola Thurmond2011</name>
    <dbReference type="NCBI Taxonomy" id="2712845"/>
    <lineage>
        <taxon>Bacteria</taxon>
        <taxon>Bacillati</taxon>
        <taxon>Cyanobacteriota</taxon>
        <taxon>Cyanophyceae</taxon>
        <taxon>Nostocales</taxon>
        <taxon>Hapalosiphonaceae</taxon>
        <taxon>Aetokthonos</taxon>
    </lineage>
</organism>
<keyword evidence="2" id="KW-1185">Reference proteome</keyword>
<proteinExistence type="predicted"/>
<protein>
    <submittedName>
        <fullName evidence="1">DUF3574 domain-containing protein</fullName>
    </submittedName>
</protein>
<dbReference type="AlphaFoldDB" id="A0AAP5I5B7"/>
<comment type="caution">
    <text evidence="1">The sequence shown here is derived from an EMBL/GenBank/DDBJ whole genome shotgun (WGS) entry which is preliminary data.</text>
</comment>
<evidence type="ECO:0000313" key="2">
    <source>
        <dbReference type="Proteomes" id="UP000667802"/>
    </source>
</evidence>
<gene>
    <name evidence="1" type="ORF">G7B40_010380</name>
</gene>
<accession>A0AAP5I5B7</accession>
<dbReference type="EMBL" id="JAALHA020000003">
    <property type="protein sequence ID" value="MDR9894970.1"/>
    <property type="molecule type" value="Genomic_DNA"/>
</dbReference>
<sequence>MKIKMSRIVVSISLVTALALNCAFVLNVSARRSDVEAFSEQNLCLNQLQGKIFARTELFFGLSKSDGSVVSEEEFQTFINDVVTPLFPDGLTLLTGKGQFKDSSGKVRQEGSKLLILFYPFDQESNRRIQQIRQAYITTFQQESVLRADKQSCVSF</sequence>